<evidence type="ECO:0000256" key="1">
    <source>
        <dbReference type="ARBA" id="ARBA00001933"/>
    </source>
</evidence>
<dbReference type="Pfam" id="PF03841">
    <property type="entry name" value="SelA"/>
    <property type="match status" value="1"/>
</dbReference>
<sequence length="368" mass="39830">MNCYEKIGLQRVINASGRMTALGVSTLNESVAKAAIEGGSSYVVIDDLIDKAGEIISKYTGGEDSCVTSSASAGIAISVAGIISKGKKSIIERLPDSTGLCNEVILQKGHVVQFGAPITSMIRLGGGVPVEVGMANSVAIEDVEQAITDKTCALIYIKSHHCIQKGMISIEKMVEIAHKHNLPLIIDAAAEEDMTKYIKMNADLVIYSGAKALEATTSGFITGNKTLIGYCKKQYKGIARPMKIGKEGIMGLLQALENYTNKDLVSYVKRQHEIVSYLNDEISKIKGCSAREIQDEAGREIYRSQVVIDEKNVGKTAVEIDKLLCEGNPSIHCRTHLLTQGILSFDPRPMVEGDKELIVEKLRKIVEG</sequence>
<dbReference type="InterPro" id="IPR015421">
    <property type="entry name" value="PyrdxlP-dep_Trfase_major"/>
</dbReference>
<dbReference type="NCBIfam" id="TIGR01437">
    <property type="entry name" value="selA_rel"/>
    <property type="match status" value="1"/>
</dbReference>
<evidence type="ECO:0000313" key="5">
    <source>
        <dbReference type="EMBL" id="SJZ99319.1"/>
    </source>
</evidence>
<dbReference type="AlphaFoldDB" id="A0A1T4Q6J0"/>
<dbReference type="GO" id="GO:0016829">
    <property type="term" value="F:lyase activity"/>
    <property type="evidence" value="ECO:0007669"/>
    <property type="project" value="UniProtKB-KW"/>
</dbReference>
<comment type="cofactor">
    <cofactor evidence="1 4">
        <name>pyridoxal 5'-phosphate</name>
        <dbReference type="ChEBI" id="CHEBI:597326"/>
    </cofactor>
</comment>
<keyword evidence="5" id="KW-0456">Lyase</keyword>
<name>A0A1T4Q6J0_9FIRM</name>
<dbReference type="Gene3D" id="3.40.640.10">
    <property type="entry name" value="Type I PLP-dependent aspartate aminotransferase-like (Major domain)"/>
    <property type="match status" value="1"/>
</dbReference>
<dbReference type="RefSeq" id="WP_078712728.1">
    <property type="nucleotide sequence ID" value="NZ_FUWY01000008.1"/>
</dbReference>
<evidence type="ECO:0000256" key="4">
    <source>
        <dbReference type="PIRSR" id="PIRSR618319-50"/>
    </source>
</evidence>
<dbReference type="Proteomes" id="UP000243297">
    <property type="component" value="Unassembled WGS sequence"/>
</dbReference>
<accession>A0A1T4Q6J0</accession>
<keyword evidence="2 4" id="KW-0663">Pyridoxal phosphate</keyword>
<dbReference type="PANTHER" id="PTHR32328">
    <property type="entry name" value="L-SERYL-TRNA(SEC) SELENIUM TRANSFERASE"/>
    <property type="match status" value="1"/>
</dbReference>
<evidence type="ECO:0000256" key="3">
    <source>
        <dbReference type="ARBA" id="ARBA00044507"/>
    </source>
</evidence>
<comment type="similarity">
    <text evidence="3">Belongs to the SelA family.</text>
</comment>
<dbReference type="PANTHER" id="PTHR32328:SF0">
    <property type="entry name" value="L-SERYL-TRNA(SEC) SELENIUM TRANSFERASE"/>
    <property type="match status" value="1"/>
</dbReference>
<gene>
    <name evidence="5" type="ORF">SAMN02745191_2342</name>
</gene>
<dbReference type="STRING" id="118967.SAMN02745191_2342"/>
<proteinExistence type="inferred from homology"/>
<evidence type="ECO:0000313" key="6">
    <source>
        <dbReference type="Proteomes" id="UP000243297"/>
    </source>
</evidence>
<dbReference type="EMBL" id="FUWY01000008">
    <property type="protein sequence ID" value="SJZ99319.1"/>
    <property type="molecule type" value="Genomic_DNA"/>
</dbReference>
<dbReference type="InterPro" id="IPR015424">
    <property type="entry name" value="PyrdxlP-dep_Trfase"/>
</dbReference>
<organism evidence="5 6">
    <name type="scientific">Anaerorhabdus furcosa</name>
    <dbReference type="NCBI Taxonomy" id="118967"/>
    <lineage>
        <taxon>Bacteria</taxon>
        <taxon>Bacillati</taxon>
        <taxon>Bacillota</taxon>
        <taxon>Erysipelotrichia</taxon>
        <taxon>Erysipelotrichales</taxon>
        <taxon>Erysipelotrichaceae</taxon>
        <taxon>Anaerorhabdus</taxon>
    </lineage>
</organism>
<dbReference type="GO" id="GO:0004125">
    <property type="term" value="F:L-seryl-tRNA(Sec) selenium transferase activity"/>
    <property type="evidence" value="ECO:0007669"/>
    <property type="project" value="TreeGrafter"/>
</dbReference>
<dbReference type="FunFam" id="3.40.640.10:FF:000056">
    <property type="entry name" value="SelA-like pyridoxal phosphate-dependent enzyme"/>
    <property type="match status" value="1"/>
</dbReference>
<dbReference type="InterPro" id="IPR018319">
    <property type="entry name" value="SelA-like"/>
</dbReference>
<dbReference type="InterPro" id="IPR006337">
    <property type="entry name" value="DgaE-like"/>
</dbReference>
<dbReference type="OrthoDB" id="9803729at2"/>
<protein>
    <submittedName>
        <fullName evidence="5">D-glucosaminate-6-phosphate ammonia-lyase</fullName>
    </submittedName>
</protein>
<reference evidence="6" key="1">
    <citation type="submission" date="2017-02" db="EMBL/GenBank/DDBJ databases">
        <authorList>
            <person name="Varghese N."/>
            <person name="Submissions S."/>
        </authorList>
    </citation>
    <scope>NUCLEOTIDE SEQUENCE [LARGE SCALE GENOMIC DNA]</scope>
    <source>
        <strain evidence="6">ATCC 25662</strain>
    </source>
</reference>
<dbReference type="SUPFAM" id="SSF53383">
    <property type="entry name" value="PLP-dependent transferases"/>
    <property type="match status" value="1"/>
</dbReference>
<feature type="modified residue" description="N6-(pyridoxal phosphate)lysine" evidence="4">
    <location>
        <position position="211"/>
    </location>
</feature>
<evidence type="ECO:0000256" key="2">
    <source>
        <dbReference type="ARBA" id="ARBA00022898"/>
    </source>
</evidence>
<keyword evidence="6" id="KW-1185">Reference proteome</keyword>